<dbReference type="PRINTS" id="PR00793">
    <property type="entry name" value="PROAMNOPTASE"/>
</dbReference>
<dbReference type="STRING" id="318161.Sden_0068"/>
<keyword evidence="3" id="KW-0472">Membrane</keyword>
<evidence type="ECO:0000256" key="1">
    <source>
        <dbReference type="ARBA" id="ARBA00010088"/>
    </source>
</evidence>
<evidence type="ECO:0000313" key="7">
    <source>
        <dbReference type="Proteomes" id="UP000001982"/>
    </source>
</evidence>
<dbReference type="GO" id="GO:0004177">
    <property type="term" value="F:aminopeptidase activity"/>
    <property type="evidence" value="ECO:0007669"/>
    <property type="project" value="UniProtKB-KW"/>
</dbReference>
<dbReference type="Gene3D" id="3.40.50.1820">
    <property type="entry name" value="alpha/beta hydrolase"/>
    <property type="match status" value="1"/>
</dbReference>
<dbReference type="EMBL" id="CP000302">
    <property type="protein sequence ID" value="ABE53365.1"/>
    <property type="molecule type" value="Genomic_DNA"/>
</dbReference>
<dbReference type="InterPro" id="IPR029058">
    <property type="entry name" value="AB_hydrolase_fold"/>
</dbReference>
<dbReference type="InterPro" id="IPR000073">
    <property type="entry name" value="AB_hydrolase_1"/>
</dbReference>
<gene>
    <name evidence="6" type="ordered locus">Sden_0068</name>
</gene>
<keyword evidence="3" id="KW-0812">Transmembrane</keyword>
<dbReference type="Proteomes" id="UP000001982">
    <property type="component" value="Chromosome"/>
</dbReference>
<dbReference type="OrthoDB" id="4510475at2"/>
<evidence type="ECO:0000256" key="3">
    <source>
        <dbReference type="SAM" id="Phobius"/>
    </source>
</evidence>
<evidence type="ECO:0000313" key="6">
    <source>
        <dbReference type="EMBL" id="ABE53365.1"/>
    </source>
</evidence>
<dbReference type="InterPro" id="IPR050266">
    <property type="entry name" value="AB_hydrolase_sf"/>
</dbReference>
<keyword evidence="6" id="KW-0645">Protease</keyword>
<dbReference type="Pfam" id="PF08386">
    <property type="entry name" value="Abhydrolase_4"/>
    <property type="match status" value="1"/>
</dbReference>
<organism evidence="6 7">
    <name type="scientific">Shewanella denitrificans (strain OS217 / ATCC BAA-1090 / DSM 15013)</name>
    <dbReference type="NCBI Taxonomy" id="318161"/>
    <lineage>
        <taxon>Bacteria</taxon>
        <taxon>Pseudomonadati</taxon>
        <taxon>Pseudomonadota</taxon>
        <taxon>Gammaproteobacteria</taxon>
        <taxon>Alteromonadales</taxon>
        <taxon>Shewanellaceae</taxon>
        <taxon>Shewanella</taxon>
    </lineage>
</organism>
<dbReference type="KEGG" id="sdn:Sden_0068"/>
<evidence type="ECO:0000256" key="2">
    <source>
        <dbReference type="ARBA" id="ARBA00022801"/>
    </source>
</evidence>
<keyword evidence="7" id="KW-1185">Reference proteome</keyword>
<sequence>MAIRNLAPAQGLVNMLHSSVPAIVTALTVLAVLTVAALAAPKANAPDIKLGETHSCYLDDLDENLRCGAIQVPENPNKPEGRKIAIHYAILPAIKNGHEKQALLAIAGGPGQSAIEHAAGFNRMLTKVRQNRDILLIDQRGTGQSNPLNCENIGDIFAFDDEQVDFSAETKDCLDKITADGTDVTQYGSVNALNDFEAVRRHLGYDKLHLYGISYGSRMAQLYMRHFPEPLLTVTLDGVVPMQQSVLAIGDAIERAQSLLLTECDATLSCQQAFPNLTDDFARLDAKLAQGAIIEQSRDPLTNEVISFRLTRSKYLNSLRMAMYTPSLRALLPHTIHQGAIGNYQPLLGLYGLTADSTGIALGMHSSVVCGEDLHRVTETMRQSAKDSYSSRTMLEGLEAGCSVWQMPTEPEDFSQAIDSDIPTLLLSGELDPATPPSWGTLAQEKLSNSQHFVAPYATHGVAYQSCANDLIAKLVSTGSVKEINGECLNKDVRRSFYLNANTVEPVTQVSSATDTSKDEE</sequence>
<feature type="transmembrane region" description="Helical" evidence="3">
    <location>
        <begin position="20"/>
        <end position="40"/>
    </location>
</feature>
<reference evidence="6 7" key="1">
    <citation type="submission" date="2006-03" db="EMBL/GenBank/DDBJ databases">
        <title>Complete sequence of Shewanella denitrificans OS217.</title>
        <authorList>
            <consortium name="US DOE Joint Genome Institute"/>
            <person name="Copeland A."/>
            <person name="Lucas S."/>
            <person name="Lapidus A."/>
            <person name="Barry K."/>
            <person name="Detter J.C."/>
            <person name="Glavina del Rio T."/>
            <person name="Hammon N."/>
            <person name="Israni S."/>
            <person name="Dalin E."/>
            <person name="Tice H."/>
            <person name="Pitluck S."/>
            <person name="Brettin T."/>
            <person name="Bruce D."/>
            <person name="Han C."/>
            <person name="Tapia R."/>
            <person name="Gilna P."/>
            <person name="Kiss H."/>
            <person name="Schmutz J."/>
            <person name="Larimer F."/>
            <person name="Land M."/>
            <person name="Hauser L."/>
            <person name="Kyrpides N."/>
            <person name="Lykidis A."/>
            <person name="Richardson P."/>
        </authorList>
    </citation>
    <scope>NUCLEOTIDE SEQUENCE [LARGE SCALE GENOMIC DNA]</scope>
    <source>
        <strain evidence="7">OS217 / ATCC BAA-1090 / DSM 15013</strain>
    </source>
</reference>
<comment type="similarity">
    <text evidence="1">Belongs to the peptidase S33 family.</text>
</comment>
<feature type="domain" description="AB hydrolase-1" evidence="4">
    <location>
        <begin position="103"/>
        <end position="239"/>
    </location>
</feature>
<dbReference type="RefSeq" id="WP_011494534.1">
    <property type="nucleotide sequence ID" value="NC_007954.1"/>
</dbReference>
<keyword evidence="2" id="KW-0378">Hydrolase</keyword>
<dbReference type="ESTHER" id="9gamm-q3p2t4">
    <property type="family name" value="AlphaBeta_hydrolase"/>
</dbReference>
<name>Q12T61_SHEDO</name>
<protein>
    <submittedName>
        <fullName evidence="6">Peptidase S33, prolyl aminopeptidase</fullName>
    </submittedName>
</protein>
<dbReference type="GO" id="GO:0016020">
    <property type="term" value="C:membrane"/>
    <property type="evidence" value="ECO:0007669"/>
    <property type="project" value="TreeGrafter"/>
</dbReference>
<feature type="domain" description="Peptidase S33 tripeptidyl aminopeptidase-like C-terminal" evidence="5">
    <location>
        <begin position="391"/>
        <end position="488"/>
    </location>
</feature>
<keyword evidence="6" id="KW-0031">Aminopeptidase</keyword>
<dbReference type="InterPro" id="IPR013595">
    <property type="entry name" value="Pept_S33_TAP-like_C"/>
</dbReference>
<dbReference type="Pfam" id="PF00561">
    <property type="entry name" value="Abhydrolase_1"/>
    <property type="match status" value="1"/>
</dbReference>
<evidence type="ECO:0000259" key="5">
    <source>
        <dbReference type="Pfam" id="PF08386"/>
    </source>
</evidence>
<accession>Q12T61</accession>
<dbReference type="AlphaFoldDB" id="Q12T61"/>
<keyword evidence="3" id="KW-1133">Transmembrane helix</keyword>
<dbReference type="PANTHER" id="PTHR43798">
    <property type="entry name" value="MONOACYLGLYCEROL LIPASE"/>
    <property type="match status" value="1"/>
</dbReference>
<evidence type="ECO:0000259" key="4">
    <source>
        <dbReference type="Pfam" id="PF00561"/>
    </source>
</evidence>
<dbReference type="HOGENOM" id="CLU_025429_1_0_6"/>
<dbReference type="InterPro" id="IPR002410">
    <property type="entry name" value="Peptidase_S33"/>
</dbReference>
<dbReference type="PANTHER" id="PTHR43798:SF27">
    <property type="entry name" value="HYDROLASE ALPHA_BETA HYDROLASE FOLD FAMILY"/>
    <property type="match status" value="1"/>
</dbReference>
<dbReference type="GO" id="GO:0006508">
    <property type="term" value="P:proteolysis"/>
    <property type="evidence" value="ECO:0007669"/>
    <property type="project" value="InterPro"/>
</dbReference>
<dbReference type="SUPFAM" id="SSF53474">
    <property type="entry name" value="alpha/beta-Hydrolases"/>
    <property type="match status" value="1"/>
</dbReference>
<proteinExistence type="inferred from homology"/>
<dbReference type="eggNOG" id="COG0596">
    <property type="taxonomic scope" value="Bacteria"/>
</dbReference>